<evidence type="ECO:0008006" key="4">
    <source>
        <dbReference type="Google" id="ProtNLM"/>
    </source>
</evidence>
<reference evidence="2" key="1">
    <citation type="journal article" date="2023" name="Mol. Phylogenet. Evol.">
        <title>Genome-scale phylogeny and comparative genomics of the fungal order Sordariales.</title>
        <authorList>
            <person name="Hensen N."/>
            <person name="Bonometti L."/>
            <person name="Westerberg I."/>
            <person name="Brannstrom I.O."/>
            <person name="Guillou S."/>
            <person name="Cros-Aarteil S."/>
            <person name="Calhoun S."/>
            <person name="Haridas S."/>
            <person name="Kuo A."/>
            <person name="Mondo S."/>
            <person name="Pangilinan J."/>
            <person name="Riley R."/>
            <person name="LaButti K."/>
            <person name="Andreopoulos B."/>
            <person name="Lipzen A."/>
            <person name="Chen C."/>
            <person name="Yan M."/>
            <person name="Daum C."/>
            <person name="Ng V."/>
            <person name="Clum A."/>
            <person name="Steindorff A."/>
            <person name="Ohm R.A."/>
            <person name="Martin F."/>
            <person name="Silar P."/>
            <person name="Natvig D.O."/>
            <person name="Lalanne C."/>
            <person name="Gautier V."/>
            <person name="Ament-Velasquez S.L."/>
            <person name="Kruys A."/>
            <person name="Hutchinson M.I."/>
            <person name="Powell A.J."/>
            <person name="Barry K."/>
            <person name="Miller A.N."/>
            <person name="Grigoriev I.V."/>
            <person name="Debuchy R."/>
            <person name="Gladieux P."/>
            <person name="Hiltunen Thoren M."/>
            <person name="Johannesson H."/>
        </authorList>
    </citation>
    <scope>NUCLEOTIDE SEQUENCE</scope>
    <source>
        <strain evidence="2">CBS 626.80</strain>
    </source>
</reference>
<gene>
    <name evidence="2" type="ORF">QBC32DRAFT_54780</name>
</gene>
<accession>A0AAN6SD36</accession>
<evidence type="ECO:0000256" key="1">
    <source>
        <dbReference type="SAM" id="Phobius"/>
    </source>
</evidence>
<organism evidence="2 3">
    <name type="scientific">Pseudoneurospora amorphoporcata</name>
    <dbReference type="NCBI Taxonomy" id="241081"/>
    <lineage>
        <taxon>Eukaryota</taxon>
        <taxon>Fungi</taxon>
        <taxon>Dikarya</taxon>
        <taxon>Ascomycota</taxon>
        <taxon>Pezizomycotina</taxon>
        <taxon>Sordariomycetes</taxon>
        <taxon>Sordariomycetidae</taxon>
        <taxon>Sordariales</taxon>
        <taxon>Sordariaceae</taxon>
        <taxon>Pseudoneurospora</taxon>
    </lineage>
</organism>
<keyword evidence="1" id="KW-0472">Membrane</keyword>
<protein>
    <recommendedName>
        <fullName evidence="4">NADH:ubiquinone oxidoreductase 6.6kD subunit</fullName>
    </recommendedName>
</protein>
<keyword evidence="1" id="KW-0812">Transmembrane</keyword>
<evidence type="ECO:0000313" key="2">
    <source>
        <dbReference type="EMBL" id="KAK3948546.1"/>
    </source>
</evidence>
<proteinExistence type="predicted"/>
<dbReference type="EMBL" id="MU859258">
    <property type="protein sequence ID" value="KAK3948546.1"/>
    <property type="molecule type" value="Genomic_DNA"/>
</dbReference>
<keyword evidence="3" id="KW-1185">Reference proteome</keyword>
<dbReference type="Proteomes" id="UP001303222">
    <property type="component" value="Unassembled WGS sequence"/>
</dbReference>
<dbReference type="PANTHER" id="PTHR39476">
    <property type="entry name" value="NADH:UBIQUINONE OXIDOREDUCTASE 6.6KD SUBUNIT"/>
    <property type="match status" value="1"/>
</dbReference>
<name>A0AAN6SD36_9PEZI</name>
<evidence type="ECO:0000313" key="3">
    <source>
        <dbReference type="Proteomes" id="UP001303222"/>
    </source>
</evidence>
<reference evidence="2" key="2">
    <citation type="submission" date="2023-06" db="EMBL/GenBank/DDBJ databases">
        <authorList>
            <consortium name="Lawrence Berkeley National Laboratory"/>
            <person name="Mondo S.J."/>
            <person name="Hensen N."/>
            <person name="Bonometti L."/>
            <person name="Westerberg I."/>
            <person name="Brannstrom I.O."/>
            <person name="Guillou S."/>
            <person name="Cros-Aarteil S."/>
            <person name="Calhoun S."/>
            <person name="Haridas S."/>
            <person name="Kuo A."/>
            <person name="Pangilinan J."/>
            <person name="Riley R."/>
            <person name="Labutti K."/>
            <person name="Andreopoulos B."/>
            <person name="Lipzen A."/>
            <person name="Chen C."/>
            <person name="Yanf M."/>
            <person name="Daum C."/>
            <person name="Ng V."/>
            <person name="Clum A."/>
            <person name="Steindorff A."/>
            <person name="Ohm R."/>
            <person name="Martin F."/>
            <person name="Silar P."/>
            <person name="Natvig D."/>
            <person name="Lalanne C."/>
            <person name="Gautier V."/>
            <person name="Ament-Velasquez S.L."/>
            <person name="Kruys A."/>
            <person name="Hutchinson M.I."/>
            <person name="Powell A.J."/>
            <person name="Barry K."/>
            <person name="Miller A.N."/>
            <person name="Grigoriev I.V."/>
            <person name="Debuchy R."/>
            <person name="Gladieux P."/>
            <person name="Thoren M.H."/>
            <person name="Johannesson H."/>
        </authorList>
    </citation>
    <scope>NUCLEOTIDE SEQUENCE</scope>
    <source>
        <strain evidence="2">CBS 626.80</strain>
    </source>
</reference>
<sequence>MAGGLKHYKLAQDPAFVRLSNMTNNRYRYFRWTPRTARLSFIYMVVVPGIVGYIAYKTDGKYEFRAKLRGDDIREY</sequence>
<keyword evidence="1" id="KW-1133">Transmembrane helix</keyword>
<dbReference type="PANTHER" id="PTHR39476:SF1">
    <property type="entry name" value="NADH DEHYDROGENASE [UBIQUINONE] 1 BETA SUBCOMPLEX SUBUNIT 4"/>
    <property type="match status" value="1"/>
</dbReference>
<feature type="transmembrane region" description="Helical" evidence="1">
    <location>
        <begin position="36"/>
        <end position="56"/>
    </location>
</feature>
<dbReference type="AlphaFoldDB" id="A0AAN6SD36"/>
<comment type="caution">
    <text evidence="2">The sequence shown here is derived from an EMBL/GenBank/DDBJ whole genome shotgun (WGS) entry which is preliminary data.</text>
</comment>